<reference evidence="2 3" key="1">
    <citation type="journal article" date="2020" name="bioRxiv">
        <title>Sequence and annotation of 42 cannabis genomes reveals extensive copy number variation in cannabinoid synthesis and pathogen resistance genes.</title>
        <authorList>
            <person name="Mckernan K.J."/>
            <person name="Helbert Y."/>
            <person name="Kane L.T."/>
            <person name="Ebling H."/>
            <person name="Zhang L."/>
            <person name="Liu B."/>
            <person name="Eaton Z."/>
            <person name="Mclaughlin S."/>
            <person name="Kingan S."/>
            <person name="Baybayan P."/>
            <person name="Concepcion G."/>
            <person name="Jordan M."/>
            <person name="Riva A."/>
            <person name="Barbazuk W."/>
            <person name="Harkins T."/>
        </authorList>
    </citation>
    <scope>NUCLEOTIDE SEQUENCE [LARGE SCALE GENOMIC DNA]</scope>
    <source>
        <strain evidence="3">cv. Jamaican Lion 4</strain>
        <tissue evidence="2">Leaf</tissue>
    </source>
</reference>
<evidence type="ECO:0000313" key="2">
    <source>
        <dbReference type="EMBL" id="KAF4349948.1"/>
    </source>
</evidence>
<name>A0A7J6DV33_CANSA</name>
<evidence type="ECO:0000256" key="1">
    <source>
        <dbReference type="SAM" id="MobiDB-lite"/>
    </source>
</evidence>
<gene>
    <name evidence="2" type="ORF">G4B88_002370</name>
</gene>
<sequence>MMLGSAGSSSESENKTETGYFHYSIPSFEPGSWAGTRGLCETPFPVYLSESLVFGAVETHALAASSEGGLTEVTAPESEIGKST</sequence>
<dbReference type="AlphaFoldDB" id="A0A7J6DV33"/>
<accession>A0A7J6DV33</accession>
<dbReference type="EMBL" id="JAATIQ010000614">
    <property type="protein sequence ID" value="KAF4349948.1"/>
    <property type="molecule type" value="Genomic_DNA"/>
</dbReference>
<protein>
    <submittedName>
        <fullName evidence="2">Uncharacterized protein</fullName>
    </submittedName>
</protein>
<keyword evidence="3" id="KW-1185">Reference proteome</keyword>
<geneLocation type="mitochondrion" evidence="2"/>
<feature type="region of interest" description="Disordered" evidence="1">
    <location>
        <begin position="65"/>
        <end position="84"/>
    </location>
</feature>
<proteinExistence type="predicted"/>
<keyword evidence="2" id="KW-0496">Mitochondrion</keyword>
<organism evidence="2 3">
    <name type="scientific">Cannabis sativa</name>
    <name type="common">Hemp</name>
    <name type="synonym">Marijuana</name>
    <dbReference type="NCBI Taxonomy" id="3483"/>
    <lineage>
        <taxon>Eukaryota</taxon>
        <taxon>Viridiplantae</taxon>
        <taxon>Streptophyta</taxon>
        <taxon>Embryophyta</taxon>
        <taxon>Tracheophyta</taxon>
        <taxon>Spermatophyta</taxon>
        <taxon>Magnoliopsida</taxon>
        <taxon>eudicotyledons</taxon>
        <taxon>Gunneridae</taxon>
        <taxon>Pentapetalae</taxon>
        <taxon>rosids</taxon>
        <taxon>fabids</taxon>
        <taxon>Rosales</taxon>
        <taxon>Cannabaceae</taxon>
        <taxon>Cannabis</taxon>
    </lineage>
</organism>
<evidence type="ECO:0000313" key="3">
    <source>
        <dbReference type="Proteomes" id="UP000583929"/>
    </source>
</evidence>
<dbReference type="Proteomes" id="UP000583929">
    <property type="component" value="Unassembled WGS sequence"/>
</dbReference>
<comment type="caution">
    <text evidence="2">The sequence shown here is derived from an EMBL/GenBank/DDBJ whole genome shotgun (WGS) entry which is preliminary data.</text>
</comment>